<dbReference type="RefSeq" id="WP_004601084.1">
    <property type="nucleotide sequence ID" value="NZ_HF541867.1"/>
</dbReference>
<proteinExistence type="inferred from homology"/>
<dbReference type="InterPro" id="IPR000073">
    <property type="entry name" value="AB_hydrolase_1"/>
</dbReference>
<evidence type="ECO:0000256" key="4">
    <source>
        <dbReference type="SAM" id="MobiDB-lite"/>
    </source>
</evidence>
<evidence type="ECO:0000313" key="6">
    <source>
        <dbReference type="EMBL" id="CCI83714.1"/>
    </source>
</evidence>
<dbReference type="HAMAP" id="MF_00296">
    <property type="entry name" value="MetX_acyltransf"/>
    <property type="match status" value="1"/>
</dbReference>
<dbReference type="Pfam" id="PF00561">
    <property type="entry name" value="Abhydrolase_1"/>
    <property type="match status" value="1"/>
</dbReference>
<comment type="caution">
    <text evidence="6">The sequence shown here is derived from an EMBL/GenBank/DDBJ whole genome shotgun (WGS) entry which is preliminary data.</text>
</comment>
<comment type="pathway">
    <text evidence="2">Amino-acid biosynthesis; L-methionine biosynthesis via de novo pathway; O-acetyl-L-homoserine from L-homoserine: step 1/1.</text>
</comment>
<feature type="binding site" evidence="2">
    <location>
        <position position="220"/>
    </location>
    <ligand>
        <name>substrate</name>
    </ligand>
</feature>
<keyword evidence="2" id="KW-0963">Cytoplasm</keyword>
<dbReference type="GO" id="GO:0004414">
    <property type="term" value="F:homoserine O-acetyltransferase activity"/>
    <property type="evidence" value="ECO:0007669"/>
    <property type="project" value="UniProtKB-UniRule"/>
</dbReference>
<dbReference type="STRING" id="29321.AAV33_07480"/>
<feature type="active site" evidence="2 3">
    <location>
        <position position="348"/>
    </location>
</feature>
<dbReference type="Proteomes" id="UP000006078">
    <property type="component" value="Unassembled WGS sequence"/>
</dbReference>
<dbReference type="GO" id="GO:0009092">
    <property type="term" value="P:homoserine metabolic process"/>
    <property type="evidence" value="ECO:0007669"/>
    <property type="project" value="TreeGrafter"/>
</dbReference>
<dbReference type="SUPFAM" id="SSF53474">
    <property type="entry name" value="alpha/beta-Hydrolases"/>
    <property type="match status" value="1"/>
</dbReference>
<dbReference type="EMBL" id="CAJZ01000136">
    <property type="protein sequence ID" value="CCI83714.1"/>
    <property type="molecule type" value="Genomic_DNA"/>
</dbReference>
<feature type="region of interest" description="Disordered" evidence="4">
    <location>
        <begin position="1"/>
        <end position="20"/>
    </location>
</feature>
<comment type="similarity">
    <text evidence="2">Belongs to the AB hydrolase superfamily. MetX family.</text>
</comment>
<comment type="subunit">
    <text evidence="2">Homodimer.</text>
</comment>
<dbReference type="EMBL" id="AHAE01000054">
    <property type="protein sequence ID" value="EJZ81874.1"/>
    <property type="molecule type" value="Genomic_DNA"/>
</dbReference>
<evidence type="ECO:0000313" key="7">
    <source>
        <dbReference type="EMBL" id="EJZ81874.1"/>
    </source>
</evidence>
<dbReference type="PIRSF" id="PIRSF000443">
    <property type="entry name" value="Homoser_Ac_trans"/>
    <property type="match status" value="1"/>
</dbReference>
<keyword evidence="2 6" id="KW-0012">Acyltransferase</keyword>
<dbReference type="Proteomes" id="UP000011016">
    <property type="component" value="Unassembled WGS sequence"/>
</dbReference>
<dbReference type="PATRIC" id="fig|883169.3.peg.1152"/>
<feature type="domain" description="AB hydrolase-1" evidence="5">
    <location>
        <begin position="54"/>
        <end position="354"/>
    </location>
</feature>
<keyword evidence="2" id="KW-0028">Amino-acid biosynthesis</keyword>
<dbReference type="Gene3D" id="3.40.50.1820">
    <property type="entry name" value="alpha/beta hydrolase"/>
    <property type="match status" value="1"/>
</dbReference>
<feature type="active site" evidence="2 3">
    <location>
        <position position="318"/>
    </location>
</feature>
<protein>
    <recommendedName>
        <fullName evidence="2">Homoserine O-acetyltransferase</fullName>
        <shortName evidence="2">HAT</shortName>
        <ecNumber evidence="2">2.3.1.31</ecNumber>
    </recommendedName>
    <alternativeName>
        <fullName evidence="2">Homoserine transacetylase</fullName>
        <shortName evidence="2">HTA</shortName>
    </alternativeName>
</protein>
<feature type="binding site" evidence="2">
    <location>
        <position position="349"/>
    </location>
    <ligand>
        <name>substrate</name>
    </ligand>
</feature>
<comment type="catalytic activity">
    <reaction evidence="2">
        <text>L-homoserine + acetyl-CoA = O-acetyl-L-homoserine + CoA</text>
        <dbReference type="Rhea" id="RHEA:13701"/>
        <dbReference type="ChEBI" id="CHEBI:57287"/>
        <dbReference type="ChEBI" id="CHEBI:57288"/>
        <dbReference type="ChEBI" id="CHEBI:57476"/>
        <dbReference type="ChEBI" id="CHEBI:57716"/>
        <dbReference type="EC" id="2.3.1.31"/>
    </reaction>
</comment>
<dbReference type="NCBIfam" id="NF001209">
    <property type="entry name" value="PRK00175.1"/>
    <property type="match status" value="1"/>
</dbReference>
<comment type="function">
    <text evidence="2">Transfers an acetyl group from acetyl-CoA to L-homoserine, forming acetyl-L-homoserine.</text>
</comment>
<feature type="active site" description="Nucleophile" evidence="2 3">
    <location>
        <position position="150"/>
    </location>
</feature>
<accession>I7LC77</accession>
<evidence type="ECO:0000256" key="2">
    <source>
        <dbReference type="HAMAP-Rule" id="MF_00296"/>
    </source>
</evidence>
<dbReference type="EC" id="2.3.1.31" evidence="2"/>
<dbReference type="PANTHER" id="PTHR32268:SF11">
    <property type="entry name" value="HOMOSERINE O-ACETYLTRANSFERASE"/>
    <property type="match status" value="1"/>
</dbReference>
<evidence type="ECO:0000256" key="1">
    <source>
        <dbReference type="ARBA" id="ARBA00022679"/>
    </source>
</evidence>
<evidence type="ECO:0000313" key="8">
    <source>
        <dbReference type="Proteomes" id="UP000006078"/>
    </source>
</evidence>
<name>I7LC77_9CORY</name>
<keyword evidence="8" id="KW-1185">Reference proteome</keyword>
<dbReference type="HOGENOM" id="CLU_028760_1_0_11"/>
<evidence type="ECO:0000313" key="9">
    <source>
        <dbReference type="Proteomes" id="UP000011016"/>
    </source>
</evidence>
<dbReference type="InterPro" id="IPR029058">
    <property type="entry name" value="AB_hydrolase_fold"/>
</dbReference>
<dbReference type="OrthoDB" id="9800754at2"/>
<dbReference type="PANTHER" id="PTHR32268">
    <property type="entry name" value="HOMOSERINE O-ACETYLTRANSFERASE"/>
    <property type="match status" value="1"/>
</dbReference>
<sequence>MTTAAEQPTASPTPPLRREPIGDFVTEAGVAMPGVSIAYRQWGTPGQLEDGGSNVVIVEHALTGDTDATDWWAGVVGPGHAVDTDRYCVICSNALGGCSGSTGPSTPHPEDGRPWGSRFPAISIRDQVRAERALLDRLGIESVRAVVGGSMGGARTLEWAAIYPEFLQAAAVIAVSARASAWQIGIQSAQINAIENDPNWKGGDYYATGAAPSFGLATARRIAHLTYRGELEIDERFGTRAQRGEEPLGPYRTAKQRFAVQSYLDHQAAKLAERFDAGSYVALTEALNRHDIGRSRGGLNRALSEIPIPVLVAGVDTDILYPYHQQEHLSRNLGQLLAMHKIVSPVGHDGFLTESRQLGRILRHFFAEVDPAGEAEFADFVI</sequence>
<evidence type="ECO:0000259" key="5">
    <source>
        <dbReference type="Pfam" id="PF00561"/>
    </source>
</evidence>
<dbReference type="eggNOG" id="COG2021">
    <property type="taxonomic scope" value="Bacteria"/>
</dbReference>
<reference evidence="7 8" key="2">
    <citation type="submission" date="2012-08" db="EMBL/GenBank/DDBJ databases">
        <title>The Genome Sequence of Turicella otitidis ATCC 51513.</title>
        <authorList>
            <consortium name="The Broad Institute Genome Sequencing Platform"/>
            <person name="Earl A."/>
            <person name="Ward D."/>
            <person name="Feldgarden M."/>
            <person name="Gevers D."/>
            <person name="Huys G."/>
            <person name="Walker B."/>
            <person name="Young S.K."/>
            <person name="Zeng Q."/>
            <person name="Gargeya S."/>
            <person name="Fitzgerald M."/>
            <person name="Haas B."/>
            <person name="Abouelleil A."/>
            <person name="Alvarado L."/>
            <person name="Arachchi H.M."/>
            <person name="Berlin A.M."/>
            <person name="Chapman S.B."/>
            <person name="Goldberg J."/>
            <person name="Griggs A."/>
            <person name="Gujja S."/>
            <person name="Hansen M."/>
            <person name="Howarth C."/>
            <person name="Imamovic A."/>
            <person name="Larimer J."/>
            <person name="McCowen C."/>
            <person name="Montmayeur A."/>
            <person name="Murphy C."/>
            <person name="Neiman D."/>
            <person name="Pearson M."/>
            <person name="Priest M."/>
            <person name="Roberts A."/>
            <person name="Saif S."/>
            <person name="Shea T."/>
            <person name="Sisk P."/>
            <person name="Sykes S."/>
            <person name="Wortman J."/>
            <person name="Nusbaum C."/>
            <person name="Birren B."/>
        </authorList>
    </citation>
    <scope>NUCLEOTIDE SEQUENCE [LARGE SCALE GENOMIC DNA]</scope>
    <source>
        <strain evidence="7 8">ATCC 51513</strain>
    </source>
</reference>
<reference evidence="6 9" key="1">
    <citation type="journal article" date="2012" name="J. Bacteriol.">
        <title>Draft Genome Sequence of Turicella otitidis ATCC 51513, Isolated from Middle Ear Fluid from a Child with Otitis Media.</title>
        <authorList>
            <person name="Brinkrolf K."/>
            <person name="Schneider J."/>
            <person name="Knecht M."/>
            <person name="Ruckert C."/>
            <person name="Tauch A."/>
        </authorList>
    </citation>
    <scope>NUCLEOTIDE SEQUENCE [LARGE SCALE GENOMIC DNA]</scope>
    <source>
        <strain evidence="6 9">ATCC 51513</strain>
    </source>
</reference>
<dbReference type="AlphaFoldDB" id="I7LC77"/>
<dbReference type="GO" id="GO:0005737">
    <property type="term" value="C:cytoplasm"/>
    <property type="evidence" value="ECO:0007669"/>
    <property type="project" value="UniProtKB-SubCell"/>
</dbReference>
<comment type="caution">
    <text evidence="2">Lacks conserved residue(s) required for the propagation of feature annotation.</text>
</comment>
<keyword evidence="1 2" id="KW-0808">Transferase</keyword>
<dbReference type="InterPro" id="IPR008220">
    <property type="entry name" value="HAT_MetX-like"/>
</dbReference>
<feature type="compositionally biased region" description="Polar residues" evidence="4">
    <location>
        <begin position="1"/>
        <end position="10"/>
    </location>
</feature>
<dbReference type="GO" id="GO:0009086">
    <property type="term" value="P:methionine biosynthetic process"/>
    <property type="evidence" value="ECO:0007669"/>
    <property type="project" value="UniProtKB-UniRule"/>
</dbReference>
<dbReference type="UniPathway" id="UPA00051">
    <property type="reaction ID" value="UER00074"/>
</dbReference>
<organism evidence="6 9">
    <name type="scientific">Corynebacterium otitidis ATCC 51513</name>
    <dbReference type="NCBI Taxonomy" id="883169"/>
    <lineage>
        <taxon>Bacteria</taxon>
        <taxon>Bacillati</taxon>
        <taxon>Actinomycetota</taxon>
        <taxon>Actinomycetes</taxon>
        <taxon>Mycobacteriales</taxon>
        <taxon>Corynebacteriaceae</taxon>
        <taxon>Corynebacterium</taxon>
    </lineage>
</organism>
<keyword evidence="2" id="KW-0486">Methionine biosynthesis</keyword>
<dbReference type="NCBIfam" id="TIGR01392">
    <property type="entry name" value="homoserO_Ac_trn"/>
    <property type="match status" value="1"/>
</dbReference>
<comment type="subcellular location">
    <subcellularLocation>
        <location evidence="2">Cytoplasm</location>
    </subcellularLocation>
</comment>
<evidence type="ECO:0000256" key="3">
    <source>
        <dbReference type="PIRSR" id="PIRSR000443-1"/>
    </source>
</evidence>
<gene>
    <name evidence="6" type="primary">metX</name>
    <name evidence="2" type="synonym">metXA</name>
    <name evidence="6" type="ORF">BN46_0986</name>
    <name evidence="7" type="ORF">HMPREF9719_01194</name>
</gene>